<sequence>MAELKTAVSNDPHRMTASLDSQPEPCGDDDQEAKDFWLDRIIGGPGCSAESPDEISQFECSKTWLLQSQASATICTILANRGFEEGSVRLH</sequence>
<keyword evidence="3" id="KW-1185">Reference proteome</keyword>
<name>A0A067PDD0_9AGAM</name>
<gene>
    <name evidence="2" type="ORF">JAAARDRAFT_43132</name>
</gene>
<dbReference type="HOGENOM" id="CLU_2427300_0_0_1"/>
<dbReference type="EMBL" id="KL197846">
    <property type="protein sequence ID" value="KDQ49027.1"/>
    <property type="molecule type" value="Genomic_DNA"/>
</dbReference>
<organism evidence="2 3">
    <name type="scientific">Jaapia argillacea MUCL 33604</name>
    <dbReference type="NCBI Taxonomy" id="933084"/>
    <lineage>
        <taxon>Eukaryota</taxon>
        <taxon>Fungi</taxon>
        <taxon>Dikarya</taxon>
        <taxon>Basidiomycota</taxon>
        <taxon>Agaricomycotina</taxon>
        <taxon>Agaricomycetes</taxon>
        <taxon>Agaricomycetidae</taxon>
        <taxon>Jaapiales</taxon>
        <taxon>Jaapiaceae</taxon>
        <taxon>Jaapia</taxon>
    </lineage>
</organism>
<protein>
    <submittedName>
        <fullName evidence="2">Uncharacterized protein</fullName>
    </submittedName>
</protein>
<dbReference type="AlphaFoldDB" id="A0A067PDD0"/>
<proteinExistence type="predicted"/>
<evidence type="ECO:0000313" key="2">
    <source>
        <dbReference type="EMBL" id="KDQ49027.1"/>
    </source>
</evidence>
<feature type="region of interest" description="Disordered" evidence="1">
    <location>
        <begin position="1"/>
        <end position="31"/>
    </location>
</feature>
<reference evidence="3" key="1">
    <citation type="journal article" date="2014" name="Proc. Natl. Acad. Sci. U.S.A.">
        <title>Extensive sampling of basidiomycete genomes demonstrates inadequacy of the white-rot/brown-rot paradigm for wood decay fungi.</title>
        <authorList>
            <person name="Riley R."/>
            <person name="Salamov A.A."/>
            <person name="Brown D.W."/>
            <person name="Nagy L.G."/>
            <person name="Floudas D."/>
            <person name="Held B.W."/>
            <person name="Levasseur A."/>
            <person name="Lombard V."/>
            <person name="Morin E."/>
            <person name="Otillar R."/>
            <person name="Lindquist E.A."/>
            <person name="Sun H."/>
            <person name="LaButti K.M."/>
            <person name="Schmutz J."/>
            <person name="Jabbour D."/>
            <person name="Luo H."/>
            <person name="Baker S.E."/>
            <person name="Pisabarro A.G."/>
            <person name="Walton J.D."/>
            <person name="Blanchette R.A."/>
            <person name="Henrissat B."/>
            <person name="Martin F."/>
            <person name="Cullen D."/>
            <person name="Hibbett D.S."/>
            <person name="Grigoriev I.V."/>
        </authorList>
    </citation>
    <scope>NUCLEOTIDE SEQUENCE [LARGE SCALE GENOMIC DNA]</scope>
    <source>
        <strain evidence="3">MUCL 33604</strain>
    </source>
</reference>
<dbReference type="Proteomes" id="UP000027265">
    <property type="component" value="Unassembled WGS sequence"/>
</dbReference>
<dbReference type="InParanoid" id="A0A067PDD0"/>
<evidence type="ECO:0000256" key="1">
    <source>
        <dbReference type="SAM" id="MobiDB-lite"/>
    </source>
</evidence>
<evidence type="ECO:0000313" key="3">
    <source>
        <dbReference type="Proteomes" id="UP000027265"/>
    </source>
</evidence>
<accession>A0A067PDD0</accession>